<feature type="region of interest" description="Disordered" evidence="1">
    <location>
        <begin position="47"/>
        <end position="72"/>
    </location>
</feature>
<dbReference type="Proteomes" id="UP001500751">
    <property type="component" value="Unassembled WGS sequence"/>
</dbReference>
<gene>
    <name evidence="2" type="ORF">GCM10009839_50440</name>
</gene>
<accession>A0ABP5G9T4</accession>
<keyword evidence="3" id="KW-1185">Reference proteome</keyword>
<evidence type="ECO:0000313" key="3">
    <source>
        <dbReference type="Proteomes" id="UP001500751"/>
    </source>
</evidence>
<proteinExistence type="predicted"/>
<organism evidence="2 3">
    <name type="scientific">Catenulispora yoronensis</name>
    <dbReference type="NCBI Taxonomy" id="450799"/>
    <lineage>
        <taxon>Bacteria</taxon>
        <taxon>Bacillati</taxon>
        <taxon>Actinomycetota</taxon>
        <taxon>Actinomycetes</taxon>
        <taxon>Catenulisporales</taxon>
        <taxon>Catenulisporaceae</taxon>
        <taxon>Catenulispora</taxon>
    </lineage>
</organism>
<evidence type="ECO:0000313" key="2">
    <source>
        <dbReference type="EMBL" id="GAA2041845.1"/>
    </source>
</evidence>
<sequence>MLQRGRRAQGLGWAKTLTKRLRTLPGAPGAPTAGATGACGVHKRTAKWHNRQLIHRPARVRGPGPEKERGKR</sequence>
<feature type="compositionally biased region" description="Basic residues" evidence="1">
    <location>
        <begin position="47"/>
        <end position="59"/>
    </location>
</feature>
<reference evidence="3" key="1">
    <citation type="journal article" date="2019" name="Int. J. Syst. Evol. Microbiol.">
        <title>The Global Catalogue of Microorganisms (GCM) 10K type strain sequencing project: providing services to taxonomists for standard genome sequencing and annotation.</title>
        <authorList>
            <consortium name="The Broad Institute Genomics Platform"/>
            <consortium name="The Broad Institute Genome Sequencing Center for Infectious Disease"/>
            <person name="Wu L."/>
            <person name="Ma J."/>
        </authorList>
    </citation>
    <scope>NUCLEOTIDE SEQUENCE [LARGE SCALE GENOMIC DNA]</scope>
    <source>
        <strain evidence="3">JCM 16014</strain>
    </source>
</reference>
<name>A0ABP5G9T4_9ACTN</name>
<dbReference type="EMBL" id="BAAAQN010000032">
    <property type="protein sequence ID" value="GAA2041845.1"/>
    <property type="molecule type" value="Genomic_DNA"/>
</dbReference>
<comment type="caution">
    <text evidence="2">The sequence shown here is derived from an EMBL/GenBank/DDBJ whole genome shotgun (WGS) entry which is preliminary data.</text>
</comment>
<evidence type="ECO:0000256" key="1">
    <source>
        <dbReference type="SAM" id="MobiDB-lite"/>
    </source>
</evidence>
<protein>
    <submittedName>
        <fullName evidence="2">Uncharacterized protein</fullName>
    </submittedName>
</protein>